<dbReference type="Pfam" id="PF03321">
    <property type="entry name" value="GH3"/>
    <property type="match status" value="1"/>
</dbReference>
<protein>
    <submittedName>
        <fullName evidence="2">GH3 auxin-responsive promoter family protein</fullName>
    </submittedName>
</protein>
<dbReference type="Pfam" id="PF23571">
    <property type="entry name" value="GH3_M"/>
    <property type="match status" value="1"/>
</dbReference>
<dbReference type="EMBL" id="JBDPZC010000004">
    <property type="protein sequence ID" value="MEO3713345.1"/>
    <property type="molecule type" value="Genomic_DNA"/>
</dbReference>
<gene>
    <name evidence="2" type="ORF">ABDJ40_11280</name>
</gene>
<dbReference type="PANTHER" id="PTHR31901:SF9">
    <property type="entry name" value="GH3 DOMAIN-CONTAINING PROTEIN"/>
    <property type="match status" value="1"/>
</dbReference>
<reference evidence="2 3" key="1">
    <citation type="submission" date="2024-05" db="EMBL/GenBank/DDBJ databases">
        <title>Roseateles sp. 2.12 16S ribosomal RNA gene Genome sequencing and assembly.</title>
        <authorList>
            <person name="Woo H."/>
        </authorList>
    </citation>
    <scope>NUCLEOTIDE SEQUENCE [LARGE SCALE GENOMIC DNA]</scope>
    <source>
        <strain evidence="2 3">2.12</strain>
    </source>
</reference>
<sequence>MESPARARRQARARQVVALARSGLAGSSTDPKFSADDRRRRCGQPAAFMHDSRTPMLSKKLVEWAANLSKRLSYGRLRYYQDDPQAIQEKILRRILKENRDTTFGRDHRFAEIKSYEDYRARVPIRTSAMYLDYLQRVYRGERNVITREDPYYFAMTTGSTGDYKYIPITVSSRKEVSRSILAFMHLLEKNYPVIQRHSVQFLVGNGDGGHSPAGVPQGFVSGFNYKNLPKAITRRFLIPYWVFTLSNPHDCYYTMARFMIDADDLVAIGAISPLKIINVAKSILANTGKLAADLRQQSLSLSPENQSRARGLRFRLQPEKLAALEDFSERLRQGEDPCPVALMGILFNRLQIFVTWSGGNMSYSLMELQRYFGRKDLYEMPFSASEGTFSVPHQANAKGGIAAITGHFLEFIPEAQIDLDRPEVLPVWALEQGKTYYQVVSTMGGLYRYNMEDLVLVSGFEGKVPVLEFLSKRARQVSINNERITEKDVTDVTSAVCRRLGVRFDHFIFFPTQERFYRLVLDRDLPNMQEFLGEVEAELRRISMGYNWERAGLSLLPLRASVVDRDALAAYVRSRQFKSNLLSGQFKPIHLSNVFNGDQEFPVVKEYKLEDACNGQTIEA</sequence>
<keyword evidence="3" id="KW-1185">Reference proteome</keyword>
<accession>A0ABV0GE66</accession>
<dbReference type="InterPro" id="IPR055377">
    <property type="entry name" value="GH3_M"/>
</dbReference>
<evidence type="ECO:0000313" key="3">
    <source>
        <dbReference type="Proteomes" id="UP001462640"/>
    </source>
</evidence>
<organism evidence="2 3">
    <name type="scientific">Roseateles flavus</name>
    <dbReference type="NCBI Taxonomy" id="3149041"/>
    <lineage>
        <taxon>Bacteria</taxon>
        <taxon>Pseudomonadati</taxon>
        <taxon>Pseudomonadota</taxon>
        <taxon>Betaproteobacteria</taxon>
        <taxon>Burkholderiales</taxon>
        <taxon>Sphaerotilaceae</taxon>
        <taxon>Roseateles</taxon>
    </lineage>
</organism>
<dbReference type="PANTHER" id="PTHR31901">
    <property type="entry name" value="GH3 DOMAIN-CONTAINING PROTEIN"/>
    <property type="match status" value="1"/>
</dbReference>
<dbReference type="InterPro" id="IPR004993">
    <property type="entry name" value="GH3"/>
</dbReference>
<dbReference type="RefSeq" id="WP_347609695.1">
    <property type="nucleotide sequence ID" value="NZ_JBDPZC010000004.1"/>
</dbReference>
<evidence type="ECO:0000259" key="1">
    <source>
        <dbReference type="Pfam" id="PF23571"/>
    </source>
</evidence>
<comment type="caution">
    <text evidence="2">The sequence shown here is derived from an EMBL/GenBank/DDBJ whole genome shotgun (WGS) entry which is preliminary data.</text>
</comment>
<proteinExistence type="predicted"/>
<evidence type="ECO:0000313" key="2">
    <source>
        <dbReference type="EMBL" id="MEO3713345.1"/>
    </source>
</evidence>
<dbReference type="Proteomes" id="UP001462640">
    <property type="component" value="Unassembled WGS sequence"/>
</dbReference>
<name>A0ABV0GE66_9BURK</name>
<feature type="domain" description="GH3 middle" evidence="1">
    <location>
        <begin position="404"/>
        <end position="473"/>
    </location>
</feature>